<dbReference type="InterPro" id="IPR002104">
    <property type="entry name" value="Integrase_catalytic"/>
</dbReference>
<feature type="domain" description="Tyr recombinase" evidence="4">
    <location>
        <begin position="21"/>
        <end position="194"/>
    </location>
</feature>
<dbReference type="SUPFAM" id="SSF56349">
    <property type="entry name" value="DNA breaking-rejoining enzymes"/>
    <property type="match status" value="1"/>
</dbReference>
<protein>
    <submittedName>
        <fullName evidence="5">Phage integrase family protein</fullName>
    </submittedName>
</protein>
<accession>A0A1I2GAJ6</accession>
<dbReference type="Gene3D" id="1.10.443.10">
    <property type="entry name" value="Intergrase catalytic core"/>
    <property type="match status" value="1"/>
</dbReference>
<dbReference type="InterPro" id="IPR013762">
    <property type="entry name" value="Integrase-like_cat_sf"/>
</dbReference>
<dbReference type="PANTHER" id="PTHR30349">
    <property type="entry name" value="PHAGE INTEGRASE-RELATED"/>
    <property type="match status" value="1"/>
</dbReference>
<proteinExistence type="inferred from homology"/>
<dbReference type="EMBL" id="FONQ01000009">
    <property type="protein sequence ID" value="SFF14208.1"/>
    <property type="molecule type" value="Genomic_DNA"/>
</dbReference>
<dbReference type="InterPro" id="IPR011010">
    <property type="entry name" value="DNA_brk_join_enz"/>
</dbReference>
<evidence type="ECO:0000256" key="3">
    <source>
        <dbReference type="ARBA" id="ARBA00023172"/>
    </source>
</evidence>
<dbReference type="GO" id="GO:0006310">
    <property type="term" value="P:DNA recombination"/>
    <property type="evidence" value="ECO:0007669"/>
    <property type="project" value="UniProtKB-KW"/>
</dbReference>
<dbReference type="PROSITE" id="PS51898">
    <property type="entry name" value="TYR_RECOMBINASE"/>
    <property type="match status" value="1"/>
</dbReference>
<keyword evidence="3" id="KW-0233">DNA recombination</keyword>
<dbReference type="GO" id="GO:0015074">
    <property type="term" value="P:DNA integration"/>
    <property type="evidence" value="ECO:0007669"/>
    <property type="project" value="InterPro"/>
</dbReference>
<evidence type="ECO:0000313" key="5">
    <source>
        <dbReference type="EMBL" id="SFF14208.1"/>
    </source>
</evidence>
<sequence>MTVRETKIEVDKIHRTKRAKLLPNVLSKEEIKLILNAHSDIKHKMMLSLIYSCGLRCGKLLALQPVHIDSMRNIVLLKNSKDKKDRIVPLNPKILEILRDFYKVYKPKTYLFEGQTIGLQYDARSLQLILKQALQKTGITKPVTLHWLRHSYATHLLESGTDLRCIQELLGHSSSKTTEIYTHVSTKSIQQIKSPFDDL</sequence>
<dbReference type="AlphaFoldDB" id="A0A1I2GAJ6"/>
<evidence type="ECO:0000259" key="4">
    <source>
        <dbReference type="PROSITE" id="PS51898"/>
    </source>
</evidence>
<dbReference type="STRING" id="935223.SAMN04488131_109124"/>
<dbReference type="Pfam" id="PF00589">
    <property type="entry name" value="Phage_integrase"/>
    <property type="match status" value="1"/>
</dbReference>
<dbReference type="RefSeq" id="WP_244281790.1">
    <property type="nucleotide sequence ID" value="NZ_FONQ01000009.1"/>
</dbReference>
<dbReference type="PANTHER" id="PTHR30349:SF41">
    <property type="entry name" value="INTEGRASE_RECOMBINASE PROTEIN MJ0367-RELATED"/>
    <property type="match status" value="1"/>
</dbReference>
<keyword evidence="2" id="KW-0238">DNA-binding</keyword>
<evidence type="ECO:0000313" key="6">
    <source>
        <dbReference type="Proteomes" id="UP000198596"/>
    </source>
</evidence>
<dbReference type="GO" id="GO:0003677">
    <property type="term" value="F:DNA binding"/>
    <property type="evidence" value="ECO:0007669"/>
    <property type="project" value="UniProtKB-KW"/>
</dbReference>
<gene>
    <name evidence="5" type="ORF">SAMN04488131_109124</name>
</gene>
<evidence type="ECO:0000256" key="2">
    <source>
        <dbReference type="ARBA" id="ARBA00023125"/>
    </source>
</evidence>
<name>A0A1I2GAJ6_9FLAO</name>
<evidence type="ECO:0000256" key="1">
    <source>
        <dbReference type="ARBA" id="ARBA00008857"/>
    </source>
</evidence>
<organism evidence="5 6">
    <name type="scientific">Flavobacterium xueshanense</name>
    <dbReference type="NCBI Taxonomy" id="935223"/>
    <lineage>
        <taxon>Bacteria</taxon>
        <taxon>Pseudomonadati</taxon>
        <taxon>Bacteroidota</taxon>
        <taxon>Flavobacteriia</taxon>
        <taxon>Flavobacteriales</taxon>
        <taxon>Flavobacteriaceae</taxon>
        <taxon>Flavobacterium</taxon>
    </lineage>
</organism>
<dbReference type="InterPro" id="IPR050090">
    <property type="entry name" value="Tyrosine_recombinase_XerCD"/>
</dbReference>
<reference evidence="6" key="1">
    <citation type="submission" date="2016-10" db="EMBL/GenBank/DDBJ databases">
        <authorList>
            <person name="Varghese N."/>
            <person name="Submissions S."/>
        </authorList>
    </citation>
    <scope>NUCLEOTIDE SEQUENCE [LARGE SCALE GENOMIC DNA]</scope>
    <source>
        <strain evidence="6">CGMCC 1.9227</strain>
    </source>
</reference>
<dbReference type="Proteomes" id="UP000198596">
    <property type="component" value="Unassembled WGS sequence"/>
</dbReference>
<comment type="similarity">
    <text evidence="1">Belongs to the 'phage' integrase family.</text>
</comment>
<keyword evidence="6" id="KW-1185">Reference proteome</keyword>